<dbReference type="HAMAP" id="MF_01350">
    <property type="entry name" value="NDH1_NuoH"/>
    <property type="match status" value="1"/>
</dbReference>
<comment type="subcellular location">
    <subcellularLocation>
        <location evidence="5 6">Cell membrane</location>
        <topology evidence="5 6">Multi-pass membrane protein</topology>
    </subcellularLocation>
    <subcellularLocation>
        <location evidence="1">Membrane</location>
        <topology evidence="1">Multi-pass membrane protein</topology>
    </subcellularLocation>
</comment>
<feature type="transmembrane region" description="Helical" evidence="5">
    <location>
        <begin position="96"/>
        <end position="117"/>
    </location>
</feature>
<comment type="function">
    <text evidence="5">NDH-1 shuttles electrons from NADH, via FMN and iron-sulfur (Fe-S) centers, to quinones in the respiratory chain. The immediate electron acceptor for the enzyme in this species is believed to be ubiquinone. Couples the redox reaction to proton translocation (for every two electrons transferred, four hydrogen ions are translocated across the cytoplasmic membrane), and thus conserves the redox energy in a proton gradient. This subunit may bind ubiquinone.</text>
</comment>
<dbReference type="NCBIfam" id="NF004741">
    <property type="entry name" value="PRK06076.1-2"/>
    <property type="match status" value="1"/>
</dbReference>
<dbReference type="InterPro" id="IPR018086">
    <property type="entry name" value="NADH_UbQ_OxRdtase_su1_CS"/>
</dbReference>
<evidence type="ECO:0000256" key="3">
    <source>
        <dbReference type="ARBA" id="ARBA00022989"/>
    </source>
</evidence>
<feature type="transmembrane region" description="Helical" evidence="5">
    <location>
        <begin position="292"/>
        <end position="312"/>
    </location>
</feature>
<keyword evidence="8" id="KW-1185">Reference proteome</keyword>
<keyword evidence="5" id="KW-0874">Quinone</keyword>
<dbReference type="GO" id="GO:0016655">
    <property type="term" value="F:oxidoreductase activity, acting on NAD(P)H, quinone or similar compound as acceptor"/>
    <property type="evidence" value="ECO:0007669"/>
    <property type="project" value="UniProtKB-UniRule"/>
</dbReference>
<feature type="transmembrane region" description="Helical" evidence="5">
    <location>
        <begin position="20"/>
        <end position="48"/>
    </location>
</feature>
<dbReference type="PANTHER" id="PTHR11432">
    <property type="entry name" value="NADH DEHYDROGENASE SUBUNIT 1"/>
    <property type="match status" value="1"/>
</dbReference>
<keyword evidence="5 6" id="KW-0520">NAD</keyword>
<dbReference type="PANTHER" id="PTHR11432:SF3">
    <property type="entry name" value="NADH-UBIQUINONE OXIDOREDUCTASE CHAIN 1"/>
    <property type="match status" value="1"/>
</dbReference>
<proteinExistence type="inferred from homology"/>
<dbReference type="Proteomes" id="UP000317371">
    <property type="component" value="Unassembled WGS sequence"/>
</dbReference>
<sequence length="407" mass="44359">MQLWSETLSNWLAGLGLPEPVALTVAYLVGALVLATFAPLLALILIWITRKVISRLQDRIGPNRVGKYGLLQTVADALKLLSKEDIRPANADPISYNLAPILSVFGVIMSLAVVAFAPGLIGADLNVGVLYLVALGSIGIMAALMAGWGSSNKYALLAGFRVVAQLLSYEIPMVLSMLAPVLLAGTMRLGGISEAQALRIFGFNIGLGWFVFIMPAAFLIFFISALAEGEQTPFDLLEAESELIAGFHIEYSGMKFAMFFLAQFLNSFFLGAIAVMLFLGGWQGPLVDQIPLLGLVYFLAKTFAVYVVVQWIKGTFPRVRIDQMMAFAWKVLVPQVLALILWQMLVMKLPAPTWVQYGLILVGNLAVIGVVVRILGRYFQQEQVRSKRAFEPRSLIGTMQPAPSSGD</sequence>
<accession>A0A540VAP0</accession>
<evidence type="ECO:0000256" key="1">
    <source>
        <dbReference type="ARBA" id="ARBA00004141"/>
    </source>
</evidence>
<dbReference type="EMBL" id="VIGC01000032">
    <property type="protein sequence ID" value="TQE93828.1"/>
    <property type="molecule type" value="Genomic_DNA"/>
</dbReference>
<feature type="transmembrane region" description="Helical" evidence="5">
    <location>
        <begin position="129"/>
        <end position="150"/>
    </location>
</feature>
<comment type="caution">
    <text evidence="7">The sequence shown here is derived from an EMBL/GenBank/DDBJ whole genome shotgun (WGS) entry which is preliminary data.</text>
</comment>
<protein>
    <recommendedName>
        <fullName evidence="5">NADH-quinone oxidoreductase subunit H</fullName>
        <ecNumber evidence="5">7.1.1.-</ecNumber>
    </recommendedName>
    <alternativeName>
        <fullName evidence="5">NADH dehydrogenase I subunit H</fullName>
    </alternativeName>
    <alternativeName>
        <fullName evidence="5">NDH-1 subunit H</fullName>
    </alternativeName>
</protein>
<keyword evidence="7" id="KW-0560">Oxidoreductase</keyword>
<dbReference type="AlphaFoldDB" id="A0A540VAP0"/>
<dbReference type="PROSITE" id="PS00667">
    <property type="entry name" value="COMPLEX1_ND1_1"/>
    <property type="match status" value="1"/>
</dbReference>
<comment type="similarity">
    <text evidence="5 6">Belongs to the complex I subunit 1 family.</text>
</comment>
<dbReference type="OrthoDB" id="9803734at2"/>
<dbReference type="InterPro" id="IPR001694">
    <property type="entry name" value="NADH_UbQ_OxRdtase_su1/FPO"/>
</dbReference>
<dbReference type="GO" id="GO:0009060">
    <property type="term" value="P:aerobic respiration"/>
    <property type="evidence" value="ECO:0007669"/>
    <property type="project" value="TreeGrafter"/>
</dbReference>
<evidence type="ECO:0000256" key="6">
    <source>
        <dbReference type="RuleBase" id="RU000471"/>
    </source>
</evidence>
<dbReference type="InParanoid" id="A0A540VAP0"/>
<keyword evidence="2 5" id="KW-0812">Transmembrane</keyword>
<feature type="transmembrane region" description="Helical" evidence="5">
    <location>
        <begin position="203"/>
        <end position="227"/>
    </location>
</feature>
<dbReference type="GO" id="GO:0005886">
    <property type="term" value="C:plasma membrane"/>
    <property type="evidence" value="ECO:0007669"/>
    <property type="project" value="UniProtKB-SubCell"/>
</dbReference>
<dbReference type="Pfam" id="PF00146">
    <property type="entry name" value="NADHdh"/>
    <property type="match status" value="1"/>
</dbReference>
<comment type="subunit">
    <text evidence="5">NDH-1 is composed of 14 different subunits. Subunits NuoA, H, J, K, L, M, N constitute the membrane sector of the complex.</text>
</comment>
<comment type="catalytic activity">
    <reaction evidence="5">
        <text>a quinone + NADH + 5 H(+)(in) = a quinol + NAD(+) + 4 H(+)(out)</text>
        <dbReference type="Rhea" id="RHEA:57888"/>
        <dbReference type="ChEBI" id="CHEBI:15378"/>
        <dbReference type="ChEBI" id="CHEBI:24646"/>
        <dbReference type="ChEBI" id="CHEBI:57540"/>
        <dbReference type="ChEBI" id="CHEBI:57945"/>
        <dbReference type="ChEBI" id="CHEBI:132124"/>
    </reaction>
</comment>
<keyword evidence="5" id="KW-0830">Ubiquinone</keyword>
<organism evidence="7 8">
    <name type="scientific">Litorilinea aerophila</name>
    <dbReference type="NCBI Taxonomy" id="1204385"/>
    <lineage>
        <taxon>Bacteria</taxon>
        <taxon>Bacillati</taxon>
        <taxon>Chloroflexota</taxon>
        <taxon>Caldilineae</taxon>
        <taxon>Caldilineales</taxon>
        <taxon>Caldilineaceae</taxon>
        <taxon>Litorilinea</taxon>
    </lineage>
</organism>
<reference evidence="7 8" key="1">
    <citation type="submission" date="2019-06" db="EMBL/GenBank/DDBJ databases">
        <title>Genome sequence of Litorilinea aerophila BAA-2444.</title>
        <authorList>
            <person name="Maclea K.S."/>
            <person name="Maurais E.G."/>
            <person name="Iannazzi L.C."/>
        </authorList>
    </citation>
    <scope>NUCLEOTIDE SEQUENCE [LARGE SCALE GENOMIC DNA]</scope>
    <source>
        <strain evidence="7 8">ATCC BAA-2444</strain>
    </source>
</reference>
<dbReference type="RefSeq" id="WP_141611857.1">
    <property type="nucleotide sequence ID" value="NZ_VIGC02000032.1"/>
</dbReference>
<evidence type="ECO:0000313" key="8">
    <source>
        <dbReference type="Proteomes" id="UP000317371"/>
    </source>
</evidence>
<keyword evidence="4 5" id="KW-0472">Membrane</keyword>
<gene>
    <name evidence="5 7" type="primary">nuoH</name>
    <name evidence="7" type="ORF">FKZ61_19580</name>
</gene>
<name>A0A540VAP0_9CHLR</name>
<dbReference type="EC" id="7.1.1.-" evidence="5"/>
<evidence type="ECO:0000313" key="7">
    <source>
        <dbReference type="EMBL" id="TQE93828.1"/>
    </source>
</evidence>
<feature type="transmembrane region" description="Helical" evidence="5">
    <location>
        <begin position="162"/>
        <end position="183"/>
    </location>
</feature>
<feature type="transmembrane region" description="Helical" evidence="5">
    <location>
        <begin position="354"/>
        <end position="375"/>
    </location>
</feature>
<feature type="transmembrane region" description="Helical" evidence="5">
    <location>
        <begin position="324"/>
        <end position="342"/>
    </location>
</feature>
<dbReference type="GO" id="GO:0003954">
    <property type="term" value="F:NADH dehydrogenase activity"/>
    <property type="evidence" value="ECO:0007669"/>
    <property type="project" value="TreeGrafter"/>
</dbReference>
<keyword evidence="5" id="KW-1278">Translocase</keyword>
<dbReference type="GO" id="GO:0048038">
    <property type="term" value="F:quinone binding"/>
    <property type="evidence" value="ECO:0007669"/>
    <property type="project" value="UniProtKB-KW"/>
</dbReference>
<evidence type="ECO:0000256" key="4">
    <source>
        <dbReference type="ARBA" id="ARBA00023136"/>
    </source>
</evidence>
<feature type="transmembrane region" description="Helical" evidence="5">
    <location>
        <begin position="256"/>
        <end position="280"/>
    </location>
</feature>
<keyword evidence="5" id="KW-1003">Cell membrane</keyword>
<evidence type="ECO:0000256" key="2">
    <source>
        <dbReference type="ARBA" id="ARBA00022692"/>
    </source>
</evidence>
<evidence type="ECO:0000256" key="5">
    <source>
        <dbReference type="HAMAP-Rule" id="MF_01350"/>
    </source>
</evidence>
<keyword evidence="3 5" id="KW-1133">Transmembrane helix</keyword>